<evidence type="ECO:0000313" key="1">
    <source>
        <dbReference type="EMBL" id="CAH2089177.1"/>
    </source>
</evidence>
<accession>A0AAU9TTH9</accession>
<dbReference type="Proteomes" id="UP001153954">
    <property type="component" value="Unassembled WGS sequence"/>
</dbReference>
<comment type="caution">
    <text evidence="1">The sequence shown here is derived from an EMBL/GenBank/DDBJ whole genome shotgun (WGS) entry which is preliminary data.</text>
</comment>
<evidence type="ECO:0000313" key="2">
    <source>
        <dbReference type="Proteomes" id="UP001153954"/>
    </source>
</evidence>
<gene>
    <name evidence="1" type="ORF">EEDITHA_LOCUS5259</name>
</gene>
<dbReference type="AlphaFoldDB" id="A0AAU9TTH9"/>
<protein>
    <submittedName>
        <fullName evidence="1">Uncharacterized protein</fullName>
    </submittedName>
</protein>
<proteinExistence type="predicted"/>
<organism evidence="1 2">
    <name type="scientific">Euphydryas editha</name>
    <name type="common">Edith's checkerspot</name>
    <dbReference type="NCBI Taxonomy" id="104508"/>
    <lineage>
        <taxon>Eukaryota</taxon>
        <taxon>Metazoa</taxon>
        <taxon>Ecdysozoa</taxon>
        <taxon>Arthropoda</taxon>
        <taxon>Hexapoda</taxon>
        <taxon>Insecta</taxon>
        <taxon>Pterygota</taxon>
        <taxon>Neoptera</taxon>
        <taxon>Endopterygota</taxon>
        <taxon>Lepidoptera</taxon>
        <taxon>Glossata</taxon>
        <taxon>Ditrysia</taxon>
        <taxon>Papilionoidea</taxon>
        <taxon>Nymphalidae</taxon>
        <taxon>Nymphalinae</taxon>
        <taxon>Euphydryas</taxon>
    </lineage>
</organism>
<dbReference type="EMBL" id="CAKOGL010000008">
    <property type="protein sequence ID" value="CAH2089177.1"/>
    <property type="molecule type" value="Genomic_DNA"/>
</dbReference>
<keyword evidence="2" id="KW-1185">Reference proteome</keyword>
<reference evidence="1" key="1">
    <citation type="submission" date="2022-03" db="EMBL/GenBank/DDBJ databases">
        <authorList>
            <person name="Tunstrom K."/>
        </authorList>
    </citation>
    <scope>NUCLEOTIDE SEQUENCE</scope>
</reference>
<name>A0AAU9TTH9_EUPED</name>
<sequence length="127" mass="14312">MIFFSNIGKQLAEQNINSQSEPLNTLMKNKNPQSMVMLPTDEEEVARLLRSLRSDCAMGWDNISSNLLKKHEFAIVPPLTYICNLALSTGKFPKVFKKAIVHPSLISFQFTRSLRVGMETVLITIGQ</sequence>